<dbReference type="RefSeq" id="WP_106064217.1">
    <property type="nucleotide sequence ID" value="NZ_PVXO01000057.1"/>
</dbReference>
<dbReference type="OrthoDB" id="1953575at2"/>
<keyword evidence="1" id="KW-0472">Membrane</keyword>
<keyword evidence="1" id="KW-1133">Transmembrane helix</keyword>
<comment type="caution">
    <text evidence="2">The sequence shown here is derived from an EMBL/GenBank/DDBJ whole genome shotgun (WGS) entry which is preliminary data.</text>
</comment>
<feature type="transmembrane region" description="Helical" evidence="1">
    <location>
        <begin position="44"/>
        <end position="65"/>
    </location>
</feature>
<accession>A0A2T0B1V7</accession>
<organism evidence="2 3">
    <name type="scientific">Clostridium liquoris</name>
    <dbReference type="NCBI Taxonomy" id="1289519"/>
    <lineage>
        <taxon>Bacteria</taxon>
        <taxon>Bacillati</taxon>
        <taxon>Bacillota</taxon>
        <taxon>Clostridia</taxon>
        <taxon>Eubacteriales</taxon>
        <taxon>Clostridiaceae</taxon>
        <taxon>Clostridium</taxon>
    </lineage>
</organism>
<gene>
    <name evidence="2" type="ORF">CLLI_21460</name>
</gene>
<dbReference type="EMBL" id="PVXO01000057">
    <property type="protein sequence ID" value="PRR77885.1"/>
    <property type="molecule type" value="Genomic_DNA"/>
</dbReference>
<sequence>MGNMYKETITRRKLPSIVKLFTILVIALFFAEIIKDITINGQGIGRIAVLLCTTLVMAALVFEVFRFRVKYTYSIIADQFIIHRIKGSEDKVVEDIKLRNIQYIGKNDMPNFKESVTSSKKYVCSIFNFNPYCCIYRDGDKLKRFYFEPSNNFIEKIKLNREKRLAS</sequence>
<evidence type="ECO:0000313" key="2">
    <source>
        <dbReference type="EMBL" id="PRR77885.1"/>
    </source>
</evidence>
<reference evidence="2 3" key="1">
    <citation type="submission" date="2018-03" db="EMBL/GenBank/DDBJ databases">
        <title>Genome sequence of Clostridium liquoris DSM 100320.</title>
        <authorList>
            <person name="Poehlein A."/>
            <person name="Daniel R."/>
        </authorList>
    </citation>
    <scope>NUCLEOTIDE SEQUENCE [LARGE SCALE GENOMIC DNA]</scope>
    <source>
        <strain evidence="2 3">DSM 100320</strain>
    </source>
</reference>
<proteinExistence type="predicted"/>
<evidence type="ECO:0000256" key="1">
    <source>
        <dbReference type="SAM" id="Phobius"/>
    </source>
</evidence>
<keyword evidence="1" id="KW-0812">Transmembrane</keyword>
<name>A0A2T0B1V7_9CLOT</name>
<feature type="transmembrane region" description="Helical" evidence="1">
    <location>
        <begin position="20"/>
        <end position="38"/>
    </location>
</feature>
<evidence type="ECO:0000313" key="3">
    <source>
        <dbReference type="Proteomes" id="UP000239706"/>
    </source>
</evidence>
<protein>
    <submittedName>
        <fullName evidence="2">Uncharacterized protein</fullName>
    </submittedName>
</protein>
<keyword evidence="3" id="KW-1185">Reference proteome</keyword>
<dbReference type="AlphaFoldDB" id="A0A2T0B1V7"/>
<dbReference type="Proteomes" id="UP000239706">
    <property type="component" value="Unassembled WGS sequence"/>
</dbReference>